<dbReference type="SUPFAM" id="SSF49899">
    <property type="entry name" value="Concanavalin A-like lectins/glucanases"/>
    <property type="match status" value="1"/>
</dbReference>
<evidence type="ECO:0000259" key="6">
    <source>
        <dbReference type="PROSITE" id="PS51762"/>
    </source>
</evidence>
<evidence type="ECO:0000256" key="5">
    <source>
        <dbReference type="RuleBase" id="RU361120"/>
    </source>
</evidence>
<proteinExistence type="inferred from homology"/>
<evidence type="ECO:0000256" key="3">
    <source>
        <dbReference type="ARBA" id="ARBA00023157"/>
    </source>
</evidence>
<keyword evidence="4 5" id="KW-0326">Glycosidase</keyword>
<keyword evidence="5" id="KW-0134">Cell wall</keyword>
<dbReference type="GO" id="GO:0016762">
    <property type="term" value="F:xyloglucan:xyloglucosyl transferase activity"/>
    <property type="evidence" value="ECO:0007669"/>
    <property type="project" value="UniProtKB-EC"/>
</dbReference>
<dbReference type="InterPro" id="IPR016455">
    <property type="entry name" value="XTH"/>
</dbReference>
<evidence type="ECO:0000313" key="8">
    <source>
        <dbReference type="Proteomes" id="UP000655225"/>
    </source>
</evidence>
<evidence type="ECO:0000256" key="4">
    <source>
        <dbReference type="ARBA" id="ARBA00023295"/>
    </source>
</evidence>
<keyword evidence="2 5" id="KW-0378">Hydrolase</keyword>
<dbReference type="AlphaFoldDB" id="A0A834YGS4"/>
<dbReference type="Gene3D" id="2.60.120.200">
    <property type="match status" value="2"/>
</dbReference>
<dbReference type="InterPro" id="IPR010713">
    <property type="entry name" value="XET_C"/>
</dbReference>
<dbReference type="Pfam" id="PF00722">
    <property type="entry name" value="Glyco_hydro_16"/>
    <property type="match status" value="1"/>
</dbReference>
<keyword evidence="8" id="KW-1185">Reference proteome</keyword>
<dbReference type="InterPro" id="IPR044791">
    <property type="entry name" value="Beta-glucanase/XTH"/>
</dbReference>
<dbReference type="Pfam" id="PF06955">
    <property type="entry name" value="XET_C"/>
    <property type="match status" value="1"/>
</dbReference>
<evidence type="ECO:0000256" key="1">
    <source>
        <dbReference type="ARBA" id="ARBA00022679"/>
    </source>
</evidence>
<dbReference type="Proteomes" id="UP000655225">
    <property type="component" value="Unassembled WGS sequence"/>
</dbReference>
<dbReference type="OMA" id="VCYGDIM"/>
<name>A0A834YGS4_TETSI</name>
<dbReference type="PANTHER" id="PTHR31062">
    <property type="entry name" value="XYLOGLUCAN ENDOTRANSGLUCOSYLASE/HYDROLASE PROTEIN 8-RELATED"/>
    <property type="match status" value="1"/>
</dbReference>
<comment type="subcellular location">
    <subcellularLocation>
        <location evidence="5">Secreted</location>
        <location evidence="5">Cell wall</location>
    </subcellularLocation>
    <subcellularLocation>
        <location evidence="5">Secreted</location>
        <location evidence="5">Extracellular space</location>
        <location evidence="5">Apoplast</location>
    </subcellularLocation>
</comment>
<sequence>MNENISGQLVEGGQDLDDVVCYGDIMEKRIAYRNGREDNGSHSPCLPGPRKVTYTMYIYIYIYTYTTSAIKNSIISMDTSLLSLFVFVLVGRVLGSMPTESSFDQYYNISWGDGHFLSLDQGREIQLSMDNSSGAGFGSKLSYGSGFFHLRIKLPEKDSAGVITAFYLTSHTNNHDELDFEFLGNKEGKPITLQTNVFANGQGNREQRIHLWFYVDKIPIRVFKNNTMIGVSYPSQPMQVEASLWDGDSWATDGGQTKTNWSHAPFKAHFQGFNIDGCPYNLHSKPCDSSIFWWDKEKYWSLSSTEQRVYEAMRNKYMNYDYCNDRPRYPIPPPECPQ</sequence>
<reference evidence="7 8" key="1">
    <citation type="submission" date="2020-04" db="EMBL/GenBank/DDBJ databases">
        <title>Plant Genome Project.</title>
        <authorList>
            <person name="Zhang R.-G."/>
        </authorList>
    </citation>
    <scope>NUCLEOTIDE SEQUENCE [LARGE SCALE GENOMIC DNA]</scope>
    <source>
        <strain evidence="7">YNK0</strain>
        <tissue evidence="7">Leaf</tissue>
    </source>
</reference>
<dbReference type="PROSITE" id="PS51762">
    <property type="entry name" value="GH16_2"/>
    <property type="match status" value="1"/>
</dbReference>
<dbReference type="GO" id="GO:0004553">
    <property type="term" value="F:hydrolase activity, hydrolyzing O-glycosyl compounds"/>
    <property type="evidence" value="ECO:0007669"/>
    <property type="project" value="InterPro"/>
</dbReference>
<dbReference type="GO" id="GO:0048046">
    <property type="term" value="C:apoplast"/>
    <property type="evidence" value="ECO:0007669"/>
    <property type="project" value="UniProtKB-SubCell"/>
</dbReference>
<dbReference type="GO" id="GO:0010411">
    <property type="term" value="P:xyloglucan metabolic process"/>
    <property type="evidence" value="ECO:0007669"/>
    <property type="project" value="InterPro"/>
</dbReference>
<evidence type="ECO:0000256" key="2">
    <source>
        <dbReference type="ARBA" id="ARBA00022801"/>
    </source>
</evidence>
<keyword evidence="5" id="KW-0052">Apoplast</keyword>
<dbReference type="InterPro" id="IPR013320">
    <property type="entry name" value="ConA-like_dom_sf"/>
</dbReference>
<comment type="similarity">
    <text evidence="5">Belongs to the glycosyl hydrolase 16 family.</text>
</comment>
<dbReference type="InterPro" id="IPR000757">
    <property type="entry name" value="Beta-glucanase-like"/>
</dbReference>
<gene>
    <name evidence="7" type="ORF">HHK36_027107</name>
</gene>
<dbReference type="CDD" id="cd02176">
    <property type="entry name" value="GH16_XET"/>
    <property type="match status" value="1"/>
</dbReference>
<organism evidence="7 8">
    <name type="scientific">Tetracentron sinense</name>
    <name type="common">Spur-leaf</name>
    <dbReference type="NCBI Taxonomy" id="13715"/>
    <lineage>
        <taxon>Eukaryota</taxon>
        <taxon>Viridiplantae</taxon>
        <taxon>Streptophyta</taxon>
        <taxon>Embryophyta</taxon>
        <taxon>Tracheophyta</taxon>
        <taxon>Spermatophyta</taxon>
        <taxon>Magnoliopsida</taxon>
        <taxon>Trochodendrales</taxon>
        <taxon>Trochodendraceae</taxon>
        <taxon>Tetracentron</taxon>
    </lineage>
</organism>
<dbReference type="OrthoDB" id="4781at2759"/>
<dbReference type="GO" id="GO:0071555">
    <property type="term" value="P:cell wall organization"/>
    <property type="evidence" value="ECO:0007669"/>
    <property type="project" value="UniProtKB-KW"/>
</dbReference>
<keyword evidence="3" id="KW-1015">Disulfide bond</keyword>
<feature type="domain" description="GH16" evidence="6">
    <location>
        <begin position="41"/>
        <end position="305"/>
    </location>
</feature>
<dbReference type="EC" id="2.4.1.207" evidence="5"/>
<accession>A0A834YGS4</accession>
<keyword evidence="5" id="KW-0961">Cell wall biogenesis/degradation</keyword>
<keyword evidence="5" id="KW-0964">Secreted</keyword>
<protein>
    <recommendedName>
        <fullName evidence="5">Xyloglucan endotransglucosylase/hydrolase</fullName>
        <ecNumber evidence="5">2.4.1.207</ecNumber>
    </recommendedName>
</protein>
<evidence type="ECO:0000313" key="7">
    <source>
        <dbReference type="EMBL" id="KAF8388437.1"/>
    </source>
</evidence>
<keyword evidence="1 5" id="KW-0808">Transferase</keyword>
<dbReference type="EMBL" id="JABCRI010000020">
    <property type="protein sequence ID" value="KAF8388437.1"/>
    <property type="molecule type" value="Genomic_DNA"/>
</dbReference>
<comment type="function">
    <text evidence="5">Catalyzes xyloglucan endohydrolysis (XEH) and/or endotransglycosylation (XET). Cleaves and religates xyloglucan polymers, an essential constituent of the primary cell wall, and thereby participates in cell wall construction of growing tissues.</text>
</comment>
<dbReference type="GO" id="GO:0042546">
    <property type="term" value="P:cell wall biogenesis"/>
    <property type="evidence" value="ECO:0007669"/>
    <property type="project" value="InterPro"/>
</dbReference>
<comment type="PTM">
    <text evidence="5">Contains at least one intrachain disulfide bond essential for its enzymatic activity.</text>
</comment>
<comment type="caution">
    <text evidence="7">The sequence shown here is derived from an EMBL/GenBank/DDBJ whole genome shotgun (WGS) entry which is preliminary data.</text>
</comment>